<accession>A0ABU5ATP6</accession>
<dbReference type="Proteomes" id="UP001276564">
    <property type="component" value="Unassembled WGS sequence"/>
</dbReference>
<dbReference type="Gene3D" id="1.10.10.60">
    <property type="entry name" value="Homeodomain-like"/>
    <property type="match status" value="1"/>
</dbReference>
<keyword evidence="3" id="KW-0804">Transcription</keyword>
<dbReference type="InterPro" id="IPR009057">
    <property type="entry name" value="Homeodomain-like_sf"/>
</dbReference>
<dbReference type="Pfam" id="PF12833">
    <property type="entry name" value="HTH_18"/>
    <property type="match status" value="1"/>
</dbReference>
<dbReference type="InterPro" id="IPR029062">
    <property type="entry name" value="Class_I_gatase-like"/>
</dbReference>
<protein>
    <submittedName>
        <fullName evidence="5">GlxA family transcriptional regulator</fullName>
    </submittedName>
</protein>
<evidence type="ECO:0000313" key="5">
    <source>
        <dbReference type="EMBL" id="MDX8540690.1"/>
    </source>
</evidence>
<reference evidence="5 6" key="1">
    <citation type="submission" date="2023-08" db="EMBL/GenBank/DDBJ databases">
        <title>Implementing the SeqCode for naming new Mesorhizobium species isolated from Vachellia karroo root nodules.</title>
        <authorList>
            <person name="Van Lill M."/>
        </authorList>
    </citation>
    <scope>NUCLEOTIDE SEQUENCE [LARGE SCALE GENOMIC DNA]</scope>
    <source>
        <strain evidence="5 6">VK4B</strain>
    </source>
</reference>
<keyword evidence="1" id="KW-0805">Transcription regulation</keyword>
<sequence length="332" mass="37057">MMAVGLQKAKSIKLSVGILVTSRFTLSALANFVDVLRLAGDEGDRSERRNCDWRILSDTMNPVRSSCGFNIQPDERLGDPSRFDYIAVVGGLIDGFSEVSATCQNFLRGAAKRAVPLIGICTGSFVLYGLGLLEGYRCCVSWFHHNDFIENCGGPVPVSDRMFVVDRDRLTCPGGNSSAHLAAWIVQRHVGETQARKSLRMLNIPDLAGPEETQPGHPLKIETKVHVLRKAMLFMYQNIDAALKIEQVAHYVGLSKRQLERKFIGELGITPSKMFRQIRLDHAEHLLMTTRKSLTDIAMEAGFADDSHFIRLFRLDRKVTPSTYRRAVAPSH</sequence>
<dbReference type="CDD" id="cd03136">
    <property type="entry name" value="GATase1_AraC_ArgR_like"/>
    <property type="match status" value="1"/>
</dbReference>
<dbReference type="PANTHER" id="PTHR46796">
    <property type="entry name" value="HTH-TYPE TRANSCRIPTIONAL ACTIVATOR RHAS-RELATED"/>
    <property type="match status" value="1"/>
</dbReference>
<comment type="caution">
    <text evidence="5">The sequence shown here is derived from an EMBL/GenBank/DDBJ whole genome shotgun (WGS) entry which is preliminary data.</text>
</comment>
<dbReference type="InterPro" id="IPR018060">
    <property type="entry name" value="HTH_AraC"/>
</dbReference>
<dbReference type="SMART" id="SM00342">
    <property type="entry name" value="HTH_ARAC"/>
    <property type="match status" value="1"/>
</dbReference>
<feature type="domain" description="HTH araC/xylS-type" evidence="4">
    <location>
        <begin position="229"/>
        <end position="327"/>
    </location>
</feature>
<evidence type="ECO:0000256" key="3">
    <source>
        <dbReference type="ARBA" id="ARBA00023163"/>
    </source>
</evidence>
<proteinExistence type="predicted"/>
<keyword evidence="2" id="KW-0238">DNA-binding</keyword>
<dbReference type="InterPro" id="IPR002818">
    <property type="entry name" value="DJ-1/PfpI"/>
</dbReference>
<dbReference type="PROSITE" id="PS01124">
    <property type="entry name" value="HTH_ARAC_FAMILY_2"/>
    <property type="match status" value="1"/>
</dbReference>
<evidence type="ECO:0000256" key="2">
    <source>
        <dbReference type="ARBA" id="ARBA00023125"/>
    </source>
</evidence>
<dbReference type="RefSeq" id="WP_320321525.1">
    <property type="nucleotide sequence ID" value="NZ_JAVIIP010000015.1"/>
</dbReference>
<dbReference type="SUPFAM" id="SSF52317">
    <property type="entry name" value="Class I glutamine amidotransferase-like"/>
    <property type="match status" value="1"/>
</dbReference>
<dbReference type="Gene3D" id="3.40.50.880">
    <property type="match status" value="1"/>
</dbReference>
<organism evidence="5 6">
    <name type="scientific">Mesorhizobium abyssinicae</name>
    <dbReference type="NCBI Taxonomy" id="1209958"/>
    <lineage>
        <taxon>Bacteria</taxon>
        <taxon>Pseudomonadati</taxon>
        <taxon>Pseudomonadota</taxon>
        <taxon>Alphaproteobacteria</taxon>
        <taxon>Hyphomicrobiales</taxon>
        <taxon>Phyllobacteriaceae</taxon>
        <taxon>Mesorhizobium</taxon>
    </lineage>
</organism>
<keyword evidence="6" id="KW-1185">Reference proteome</keyword>
<dbReference type="SUPFAM" id="SSF46689">
    <property type="entry name" value="Homeodomain-like"/>
    <property type="match status" value="2"/>
</dbReference>
<dbReference type="InterPro" id="IPR050204">
    <property type="entry name" value="AraC_XylS_family_regulators"/>
</dbReference>
<evidence type="ECO:0000259" key="4">
    <source>
        <dbReference type="PROSITE" id="PS01124"/>
    </source>
</evidence>
<evidence type="ECO:0000256" key="1">
    <source>
        <dbReference type="ARBA" id="ARBA00023015"/>
    </source>
</evidence>
<dbReference type="Pfam" id="PF01965">
    <property type="entry name" value="DJ-1_PfpI"/>
    <property type="match status" value="1"/>
</dbReference>
<gene>
    <name evidence="5" type="ORF">RFM23_24005</name>
</gene>
<dbReference type="InterPro" id="IPR018062">
    <property type="entry name" value="HTH_AraC-typ_CS"/>
</dbReference>
<name>A0ABU5ATP6_9HYPH</name>
<evidence type="ECO:0000313" key="6">
    <source>
        <dbReference type="Proteomes" id="UP001276564"/>
    </source>
</evidence>
<dbReference type="PROSITE" id="PS00041">
    <property type="entry name" value="HTH_ARAC_FAMILY_1"/>
    <property type="match status" value="1"/>
</dbReference>
<dbReference type="EMBL" id="JAVIIP010000015">
    <property type="protein sequence ID" value="MDX8540690.1"/>
    <property type="molecule type" value="Genomic_DNA"/>
</dbReference>